<sequence>MQFFVAVCCFDVDVVKTISDKFVLFYLAAISCIFLIGAINIQVAT</sequence>
<accession>A0A0H3ZXA2</accession>
<dbReference type="AlphaFoldDB" id="A0A0H3ZXA2"/>
<evidence type="ECO:0000313" key="2">
    <source>
        <dbReference type="EMBL" id="AKN39611.1"/>
    </source>
</evidence>
<evidence type="ECO:0000256" key="1">
    <source>
        <dbReference type="SAM" id="Phobius"/>
    </source>
</evidence>
<proteinExistence type="predicted"/>
<dbReference type="EMBL" id="KP795653">
    <property type="protein sequence ID" value="AKN39611.1"/>
    <property type="molecule type" value="Genomic_DNA"/>
</dbReference>
<organism evidence="3">
    <name type="scientific">Vibrio crassostreae</name>
    <dbReference type="NCBI Taxonomy" id="246167"/>
    <lineage>
        <taxon>Bacteria</taxon>
        <taxon>Pseudomonadati</taxon>
        <taxon>Pseudomonadota</taxon>
        <taxon>Gammaproteobacteria</taxon>
        <taxon>Vibrionales</taxon>
        <taxon>Vibrionaceae</taxon>
        <taxon>Vibrio</taxon>
    </lineage>
</organism>
<feature type="transmembrane region" description="Helical" evidence="1">
    <location>
        <begin position="23"/>
        <end position="43"/>
    </location>
</feature>
<protein>
    <submittedName>
        <fullName evidence="3">Uncharacterized protein</fullName>
    </submittedName>
</protein>
<keyword evidence="1" id="KW-1133">Transmembrane helix</keyword>
<keyword evidence="1" id="KW-0812">Transmembrane</keyword>
<reference evidence="3" key="1">
    <citation type="journal article" date="2015" name="MBio">
        <title>Eco-Evolutionary Dynamics of Episomes among Ecologically Cohesive Bacterial Populations.</title>
        <authorList>
            <person name="Xue H."/>
            <person name="Cordero O.X."/>
            <person name="Camas F.M."/>
            <person name="Trimble W."/>
            <person name="Meyer F."/>
            <person name="Guglielmini J."/>
            <person name="Rocha E.P."/>
            <person name="Polz M.F."/>
        </authorList>
    </citation>
    <scope>NUCLEOTIDE SEQUENCE</scope>
    <source>
        <strain evidence="3">1F_243</strain>
        <strain evidence="2">1F_255</strain>
    </source>
</reference>
<dbReference type="EMBL" id="KP795711">
    <property type="protein sequence ID" value="AKN40930.1"/>
    <property type="molecule type" value="Genomic_DNA"/>
</dbReference>
<keyword evidence="1" id="KW-0472">Membrane</keyword>
<name>A0A0H3ZXA2_9VIBR</name>
<evidence type="ECO:0000313" key="3">
    <source>
        <dbReference type="EMBL" id="AKN40930.1"/>
    </source>
</evidence>